<keyword evidence="5 12" id="KW-0812">Transmembrane</keyword>
<dbReference type="PROSITE" id="PS52016">
    <property type="entry name" value="TONB_DEPENDENT_REC_3"/>
    <property type="match status" value="1"/>
</dbReference>
<evidence type="ECO:0000256" key="3">
    <source>
        <dbReference type="ARBA" id="ARBA00022452"/>
    </source>
</evidence>
<evidence type="ECO:0000313" key="16">
    <source>
        <dbReference type="EMBL" id="RAR48975.1"/>
    </source>
</evidence>
<keyword evidence="2 12" id="KW-0813">Transport</keyword>
<evidence type="ECO:0000259" key="14">
    <source>
        <dbReference type="Pfam" id="PF00593"/>
    </source>
</evidence>
<dbReference type="PANTHER" id="PTHR32552">
    <property type="entry name" value="FERRICHROME IRON RECEPTOR-RELATED"/>
    <property type="match status" value="1"/>
</dbReference>
<dbReference type="GO" id="GO:0009279">
    <property type="term" value="C:cell outer membrane"/>
    <property type="evidence" value="ECO:0007669"/>
    <property type="project" value="UniProtKB-SubCell"/>
</dbReference>
<dbReference type="EMBL" id="QLSV01000004">
    <property type="protein sequence ID" value="RAR48975.1"/>
    <property type="molecule type" value="Genomic_DNA"/>
</dbReference>
<evidence type="ECO:0000313" key="17">
    <source>
        <dbReference type="Proteomes" id="UP000249518"/>
    </source>
</evidence>
<evidence type="ECO:0000256" key="13">
    <source>
        <dbReference type="RuleBase" id="RU003357"/>
    </source>
</evidence>
<feature type="domain" description="TonB-dependent receptor plug" evidence="15">
    <location>
        <begin position="47"/>
        <end position="154"/>
    </location>
</feature>
<sequence>MRKSTTSLLLFGFLFLMFLEGKTQTIKDTTALSEVILIGSPIKNTMQKSASSVALISAKEISQTDGVILTPLLNKTTGVYMQQGALNTNRITIRGIGARSQFSTNRVKAYFEEIPLSTGEGETTLEDIDLSVLNKIEIIKGPNSSSFGAGLGGVIHLLGNQSSEENSFVKSATTVGSFGLYKNSISGQMSNSKTNLYANYSNLQNEGFRANSSYDRQSINLFGKHQLSEKGKLNFIAIATRLKAFIPSSINQTDFENSPEIAAANWAAARGYESYDKLLLGIGYDHQFSQKWNWNSTVFSNFKEAYEPRPFDILEDNIVNFGLRSKLNYSDKLFSIPTKMSVGTELLREKYAFSLYENEYQTQPGQGSIQGDKFSDASQNRNYINLFWQMEMQLTKKLNLESGIAFNQTNYTQKDDFQTDENTKENYSFDAILSPRIGLSYEFSKGKNLYFSVSKGFSHPTVAETLTPEGQLNPDILPEIGINYEIGFKGNFLKNKIYTEVNLYATTIKNLLVARRVAEDQYVGINAGESLHQGIEFMINGKLISTEKIQLNSYVSGSLNHFEFVDFIDNDNDFSGNQLPSVPEFQWNFGLDFTAKSFTFSTSYRTVGKMFLNDSNSLSSQPYQLLDINTNYTFSIWKNINVNLQFGVQNSLDKKYAASVLPNAVGFGNAAPRYFYPGNPRNYYGGMSLNYQFN</sequence>
<dbReference type="Gene3D" id="2.170.130.10">
    <property type="entry name" value="TonB-dependent receptor, plug domain"/>
    <property type="match status" value="1"/>
</dbReference>
<comment type="subcellular location">
    <subcellularLocation>
        <location evidence="1 12">Cell outer membrane</location>
        <topology evidence="1 12">Multi-pass membrane protein</topology>
    </subcellularLocation>
</comment>
<evidence type="ECO:0000256" key="6">
    <source>
        <dbReference type="ARBA" id="ARBA00022729"/>
    </source>
</evidence>
<keyword evidence="10 12" id="KW-0472">Membrane</keyword>
<dbReference type="InterPro" id="IPR000531">
    <property type="entry name" value="Beta-barrel_TonB"/>
</dbReference>
<evidence type="ECO:0000256" key="7">
    <source>
        <dbReference type="ARBA" id="ARBA00023004"/>
    </source>
</evidence>
<keyword evidence="7" id="KW-0408">Iron</keyword>
<dbReference type="GO" id="GO:0015344">
    <property type="term" value="F:siderophore uptake transmembrane transporter activity"/>
    <property type="evidence" value="ECO:0007669"/>
    <property type="project" value="TreeGrafter"/>
</dbReference>
<dbReference type="InterPro" id="IPR036942">
    <property type="entry name" value="Beta-barrel_TonB_sf"/>
</dbReference>
<evidence type="ECO:0000256" key="8">
    <source>
        <dbReference type="ARBA" id="ARBA00023065"/>
    </source>
</evidence>
<evidence type="ECO:0000256" key="10">
    <source>
        <dbReference type="ARBA" id="ARBA00023136"/>
    </source>
</evidence>
<keyword evidence="9 13" id="KW-0798">TonB box</keyword>
<dbReference type="PANTHER" id="PTHR32552:SF68">
    <property type="entry name" value="FERRICHROME OUTER MEMBRANE TRANSPORTER_PHAGE RECEPTOR"/>
    <property type="match status" value="1"/>
</dbReference>
<accession>A0A328WUK3</accession>
<evidence type="ECO:0000256" key="4">
    <source>
        <dbReference type="ARBA" id="ARBA00022496"/>
    </source>
</evidence>
<dbReference type="Gene3D" id="2.40.170.20">
    <property type="entry name" value="TonB-dependent receptor, beta-barrel domain"/>
    <property type="match status" value="1"/>
</dbReference>
<keyword evidence="8" id="KW-0406">Ion transport</keyword>
<evidence type="ECO:0000256" key="5">
    <source>
        <dbReference type="ARBA" id="ARBA00022692"/>
    </source>
</evidence>
<dbReference type="SUPFAM" id="SSF56935">
    <property type="entry name" value="Porins"/>
    <property type="match status" value="1"/>
</dbReference>
<dbReference type="RefSeq" id="WP_245942951.1">
    <property type="nucleotide sequence ID" value="NZ_QLSV01000004.1"/>
</dbReference>
<feature type="domain" description="TonB-dependent receptor-like beta-barrel" evidence="14">
    <location>
        <begin position="261"/>
        <end position="650"/>
    </location>
</feature>
<comment type="similarity">
    <text evidence="12 13">Belongs to the TonB-dependent receptor family.</text>
</comment>
<dbReference type="Pfam" id="PF00593">
    <property type="entry name" value="TonB_dep_Rec_b-barrel"/>
    <property type="match status" value="1"/>
</dbReference>
<organism evidence="16 17">
    <name type="scientific">Flavobacterium lacus</name>
    <dbReference type="NCBI Taxonomy" id="1353778"/>
    <lineage>
        <taxon>Bacteria</taxon>
        <taxon>Pseudomonadati</taxon>
        <taxon>Bacteroidota</taxon>
        <taxon>Flavobacteriia</taxon>
        <taxon>Flavobacteriales</taxon>
        <taxon>Flavobacteriaceae</taxon>
        <taxon>Flavobacterium</taxon>
    </lineage>
</organism>
<dbReference type="InterPro" id="IPR039426">
    <property type="entry name" value="TonB-dep_rcpt-like"/>
</dbReference>
<name>A0A328WUK3_9FLAO</name>
<keyword evidence="11 12" id="KW-0998">Cell outer membrane</keyword>
<keyword evidence="16" id="KW-0675">Receptor</keyword>
<reference evidence="16 17" key="1">
    <citation type="submission" date="2018-06" db="EMBL/GenBank/DDBJ databases">
        <title>Genomic Encyclopedia of Type Strains, Phase III (KMG-III): the genomes of soil and plant-associated and newly described type strains.</title>
        <authorList>
            <person name="Whitman W."/>
        </authorList>
    </citation>
    <scope>NUCLEOTIDE SEQUENCE [LARGE SCALE GENOMIC DNA]</scope>
    <source>
        <strain evidence="16 17">CGMCC 1.12504</strain>
    </source>
</reference>
<gene>
    <name evidence="16" type="ORF">B0I10_104112</name>
</gene>
<evidence type="ECO:0000259" key="15">
    <source>
        <dbReference type="Pfam" id="PF07715"/>
    </source>
</evidence>
<evidence type="ECO:0000256" key="9">
    <source>
        <dbReference type="ARBA" id="ARBA00023077"/>
    </source>
</evidence>
<keyword evidence="6" id="KW-0732">Signal</keyword>
<comment type="caution">
    <text evidence="16">The sequence shown here is derived from an EMBL/GenBank/DDBJ whole genome shotgun (WGS) entry which is preliminary data.</text>
</comment>
<dbReference type="AlphaFoldDB" id="A0A328WUK3"/>
<dbReference type="Proteomes" id="UP000249518">
    <property type="component" value="Unassembled WGS sequence"/>
</dbReference>
<keyword evidence="4" id="KW-0410">Iron transport</keyword>
<protein>
    <submittedName>
        <fullName evidence="16">Iron complex outermembrane receptor protein</fullName>
    </submittedName>
</protein>
<evidence type="ECO:0000256" key="1">
    <source>
        <dbReference type="ARBA" id="ARBA00004571"/>
    </source>
</evidence>
<dbReference type="InterPro" id="IPR037066">
    <property type="entry name" value="Plug_dom_sf"/>
</dbReference>
<evidence type="ECO:0000256" key="12">
    <source>
        <dbReference type="PROSITE-ProRule" id="PRU01360"/>
    </source>
</evidence>
<dbReference type="Pfam" id="PF07715">
    <property type="entry name" value="Plug"/>
    <property type="match status" value="1"/>
</dbReference>
<keyword evidence="17" id="KW-1185">Reference proteome</keyword>
<dbReference type="InterPro" id="IPR012910">
    <property type="entry name" value="Plug_dom"/>
</dbReference>
<evidence type="ECO:0000256" key="11">
    <source>
        <dbReference type="ARBA" id="ARBA00023237"/>
    </source>
</evidence>
<keyword evidence="3 12" id="KW-1134">Transmembrane beta strand</keyword>
<evidence type="ECO:0000256" key="2">
    <source>
        <dbReference type="ARBA" id="ARBA00022448"/>
    </source>
</evidence>
<proteinExistence type="inferred from homology"/>